<dbReference type="NCBIfam" id="TIGR02593">
    <property type="entry name" value="CRISPR_cas5"/>
    <property type="match status" value="1"/>
</dbReference>
<protein>
    <recommendedName>
        <fullName evidence="4">CRISPR-associated protein Cas5</fullName>
    </recommendedName>
</protein>
<reference evidence="2 3" key="1">
    <citation type="journal article" date="2009" name="Genome Biol.">
        <title>Comparative genome and phenotypic analysis of Clostridium difficile 027 strains provides insight into the evolution of a hypervirulent bacterium.</title>
        <authorList>
            <person name="Stabler R.A."/>
            <person name="He M."/>
            <person name="Dawson L."/>
            <person name="Martin M."/>
            <person name="Valiente E."/>
            <person name="Corton C."/>
            <person name="Lawley T.D."/>
            <person name="Sebaihia M."/>
            <person name="Quail M.A."/>
            <person name="Rose G."/>
            <person name="Gerding D.N."/>
            <person name="Gibert M."/>
            <person name="Popoff M.R."/>
            <person name="Parkhill J."/>
            <person name="Dougan G."/>
            <person name="Wren B.W."/>
        </authorList>
    </citation>
    <scope>NUCLEOTIDE SEQUENCE [LARGE SCALE GENOMIC DNA]</scope>
    <source>
        <strain evidence="2 3">CD196</strain>
    </source>
</reference>
<dbReference type="InterPro" id="IPR021124">
    <property type="entry name" value="CRISPR-assoc_prot_Cas5"/>
</dbReference>
<keyword evidence="1" id="KW-0051">Antiviral defense</keyword>
<dbReference type="HOGENOM" id="CLU_1049087_0_0_9"/>
<evidence type="ECO:0008006" key="4">
    <source>
        <dbReference type="Google" id="ProtNLM"/>
    </source>
</evidence>
<dbReference type="Proteomes" id="UP000002068">
    <property type="component" value="Chromosome"/>
</dbReference>
<gene>
    <name evidence="2" type="ordered locus">CD196_2298</name>
</gene>
<dbReference type="GO" id="GO:0043571">
    <property type="term" value="P:maintenance of CRISPR repeat elements"/>
    <property type="evidence" value="ECO:0007669"/>
    <property type="project" value="InterPro"/>
</dbReference>
<accession>A0A0H3N5B3</accession>
<dbReference type="EMBL" id="FN538970">
    <property type="protein sequence ID" value="CBA64406.1"/>
    <property type="molecule type" value="Genomic_DNA"/>
</dbReference>
<dbReference type="Pfam" id="PF09704">
    <property type="entry name" value="Cas_Cas5d"/>
    <property type="match status" value="1"/>
</dbReference>
<proteinExistence type="predicted"/>
<sequence length="268" mass="31805">MKVLQCKLKQPTAHYRDPKVFQNEYISTLNLPSKTTIMGMITYLCDRRLNSDIDIGIIGTHHHRELEFSRGENIDFWNEYTNMRKGKDKEKFLLQGNYYDYYKEHKAQNSILNYEVLKEVELTIFISCKDDEELEFIKKKLESPCKYANLGRKEDFVIPSEKGCFVKEVELKEVMPMNTRDAIKENIKLKNTYVRVDLRDKENVETIINQGVLIALPYKYKDLEANRDDRVYEFCHYIYVDNDGIYPKNIKVNVCNVCIDTKEVFTWL</sequence>
<evidence type="ECO:0000313" key="3">
    <source>
        <dbReference type="Proteomes" id="UP000002068"/>
    </source>
</evidence>
<organism evidence="2 3">
    <name type="scientific">Clostridioides difficile (strain CD196)</name>
    <name type="common">Peptoclostridium difficile</name>
    <dbReference type="NCBI Taxonomy" id="645462"/>
    <lineage>
        <taxon>Bacteria</taxon>
        <taxon>Bacillati</taxon>
        <taxon>Bacillota</taxon>
        <taxon>Clostridia</taxon>
        <taxon>Peptostreptococcales</taxon>
        <taxon>Peptostreptococcaceae</taxon>
        <taxon>Clostridioides</taxon>
    </lineage>
</organism>
<dbReference type="AlphaFoldDB" id="A0A0H3N5B3"/>
<dbReference type="GO" id="GO:0051607">
    <property type="term" value="P:defense response to virus"/>
    <property type="evidence" value="ECO:0007669"/>
    <property type="project" value="UniProtKB-KW"/>
</dbReference>
<evidence type="ECO:0000256" key="1">
    <source>
        <dbReference type="ARBA" id="ARBA00023118"/>
    </source>
</evidence>
<evidence type="ECO:0000313" key="2">
    <source>
        <dbReference type="EMBL" id="CBA64406.1"/>
    </source>
</evidence>
<dbReference type="RefSeq" id="WP_009890657.1">
    <property type="nucleotide sequence ID" value="NC_013315.1"/>
</dbReference>
<dbReference type="InterPro" id="IPR013422">
    <property type="entry name" value="CRISPR-assoc_prot_Cas5_N"/>
</dbReference>
<dbReference type="KEGG" id="cdc:CD196_2298"/>
<name>A0A0H3N5B3_CLODC</name>